<evidence type="ECO:0000313" key="1">
    <source>
        <dbReference type="EMBL" id="GAA1958903.1"/>
    </source>
</evidence>
<keyword evidence="2" id="KW-1185">Reference proteome</keyword>
<evidence type="ECO:0000313" key="2">
    <source>
        <dbReference type="Proteomes" id="UP001499854"/>
    </source>
</evidence>
<organism evidence="1 2">
    <name type="scientific">Catenulispora subtropica</name>
    <dbReference type="NCBI Taxonomy" id="450798"/>
    <lineage>
        <taxon>Bacteria</taxon>
        <taxon>Bacillati</taxon>
        <taxon>Actinomycetota</taxon>
        <taxon>Actinomycetes</taxon>
        <taxon>Catenulisporales</taxon>
        <taxon>Catenulisporaceae</taxon>
        <taxon>Catenulispora</taxon>
    </lineage>
</organism>
<accession>A0ABP5C7K8</accession>
<sequence>MTVLDFARSALDVARDELGFTGNMVAADLTEPEDRAAYRRTLEAAIEPVQPLTWSLLRHVSRET</sequence>
<reference evidence="2" key="1">
    <citation type="journal article" date="2019" name="Int. J. Syst. Evol. Microbiol.">
        <title>The Global Catalogue of Microorganisms (GCM) 10K type strain sequencing project: providing services to taxonomists for standard genome sequencing and annotation.</title>
        <authorList>
            <consortium name="The Broad Institute Genomics Platform"/>
            <consortium name="The Broad Institute Genome Sequencing Center for Infectious Disease"/>
            <person name="Wu L."/>
            <person name="Ma J."/>
        </authorList>
    </citation>
    <scope>NUCLEOTIDE SEQUENCE [LARGE SCALE GENOMIC DNA]</scope>
    <source>
        <strain evidence="2">JCM 16013</strain>
    </source>
</reference>
<proteinExistence type="predicted"/>
<dbReference type="Proteomes" id="UP001499854">
    <property type="component" value="Unassembled WGS sequence"/>
</dbReference>
<dbReference type="EMBL" id="BAAAQM010000005">
    <property type="protein sequence ID" value="GAA1958903.1"/>
    <property type="molecule type" value="Genomic_DNA"/>
</dbReference>
<dbReference type="RefSeq" id="WP_344656089.1">
    <property type="nucleotide sequence ID" value="NZ_BAAAQM010000005.1"/>
</dbReference>
<gene>
    <name evidence="1" type="ORF">GCM10009838_13910</name>
</gene>
<name>A0ABP5C7K8_9ACTN</name>
<comment type="caution">
    <text evidence="1">The sequence shown here is derived from an EMBL/GenBank/DDBJ whole genome shotgun (WGS) entry which is preliminary data.</text>
</comment>
<protein>
    <submittedName>
        <fullName evidence="1">Uncharacterized protein</fullName>
    </submittedName>
</protein>